<evidence type="ECO:0000256" key="9">
    <source>
        <dbReference type="RuleBase" id="RU003953"/>
    </source>
</evidence>
<dbReference type="Gene3D" id="1.10.246.80">
    <property type="match status" value="1"/>
</dbReference>
<dbReference type="GO" id="GO:0008033">
    <property type="term" value="P:tRNA processing"/>
    <property type="evidence" value="ECO:0007669"/>
    <property type="project" value="UniProtKB-KW"/>
</dbReference>
<dbReference type="Pfam" id="PF12627">
    <property type="entry name" value="PolyA_pol_RNAbd"/>
    <property type="match status" value="1"/>
</dbReference>
<evidence type="ECO:0000259" key="11">
    <source>
        <dbReference type="Pfam" id="PF12627"/>
    </source>
</evidence>
<evidence type="ECO:0000259" key="12">
    <source>
        <dbReference type="Pfam" id="PF13735"/>
    </source>
</evidence>
<name>A0A1I5GXE9_9FIRM</name>
<comment type="similarity">
    <text evidence="9">Belongs to the tRNA nucleotidyltransferase/poly(A) polymerase family.</text>
</comment>
<evidence type="ECO:0000256" key="8">
    <source>
        <dbReference type="ARBA" id="ARBA00022884"/>
    </source>
</evidence>
<dbReference type="AlphaFoldDB" id="A0A1I5GXE9"/>
<dbReference type="NCBIfam" id="NF009814">
    <property type="entry name" value="PRK13299.1"/>
    <property type="match status" value="1"/>
</dbReference>
<comment type="cofactor">
    <cofactor evidence="1">
        <name>Mg(2+)</name>
        <dbReference type="ChEBI" id="CHEBI:18420"/>
    </cofactor>
</comment>
<keyword evidence="8 9" id="KW-0694">RNA-binding</keyword>
<feature type="domain" description="tRNA nucleotidyltransferase/poly(A) polymerase RNA and SrmB- binding" evidence="11">
    <location>
        <begin position="170"/>
        <end position="229"/>
    </location>
</feature>
<evidence type="ECO:0000256" key="1">
    <source>
        <dbReference type="ARBA" id="ARBA00001946"/>
    </source>
</evidence>
<evidence type="ECO:0000256" key="7">
    <source>
        <dbReference type="ARBA" id="ARBA00022842"/>
    </source>
</evidence>
<dbReference type="Gene3D" id="1.10.3090.10">
    <property type="entry name" value="cca-adding enzyme, domain 2"/>
    <property type="match status" value="1"/>
</dbReference>
<organism evidence="13 14">
    <name type="scientific">Anaerocolumna aminovalerica</name>
    <dbReference type="NCBI Taxonomy" id="1527"/>
    <lineage>
        <taxon>Bacteria</taxon>
        <taxon>Bacillati</taxon>
        <taxon>Bacillota</taxon>
        <taxon>Clostridia</taxon>
        <taxon>Lachnospirales</taxon>
        <taxon>Lachnospiraceae</taxon>
        <taxon>Anaerocolumna</taxon>
    </lineage>
</organism>
<evidence type="ECO:0000259" key="10">
    <source>
        <dbReference type="Pfam" id="PF01743"/>
    </source>
</evidence>
<protein>
    <submittedName>
        <fullName evidence="13">tRNA nucleotidyltransferase (CCA-adding enzyme)</fullName>
    </submittedName>
</protein>
<dbReference type="PANTHER" id="PTHR46173:SF1">
    <property type="entry name" value="CCA TRNA NUCLEOTIDYLTRANSFERASE 1, MITOCHONDRIAL"/>
    <property type="match status" value="1"/>
</dbReference>
<keyword evidence="3" id="KW-0819">tRNA processing</keyword>
<dbReference type="STRING" id="1527.SAMN04489757_12341"/>
<dbReference type="InterPro" id="IPR002646">
    <property type="entry name" value="PolA_pol_head_dom"/>
</dbReference>
<evidence type="ECO:0000313" key="14">
    <source>
        <dbReference type="Proteomes" id="UP000198806"/>
    </source>
</evidence>
<evidence type="ECO:0000256" key="5">
    <source>
        <dbReference type="ARBA" id="ARBA00022723"/>
    </source>
</evidence>
<evidence type="ECO:0000256" key="4">
    <source>
        <dbReference type="ARBA" id="ARBA00022695"/>
    </source>
</evidence>
<evidence type="ECO:0000256" key="2">
    <source>
        <dbReference type="ARBA" id="ARBA00022679"/>
    </source>
</evidence>
<dbReference type="GO" id="GO:0000049">
    <property type="term" value="F:tRNA binding"/>
    <property type="evidence" value="ECO:0007669"/>
    <property type="project" value="TreeGrafter"/>
</dbReference>
<keyword evidence="7" id="KW-0460">Magnesium</keyword>
<dbReference type="InterPro" id="IPR032828">
    <property type="entry name" value="PolyA_RNA-bd"/>
</dbReference>
<dbReference type="SUPFAM" id="SSF81301">
    <property type="entry name" value="Nucleotidyltransferase"/>
    <property type="match status" value="1"/>
</dbReference>
<dbReference type="PANTHER" id="PTHR46173">
    <property type="entry name" value="CCA TRNA NUCLEOTIDYLTRANSFERASE 1, MITOCHONDRIAL"/>
    <property type="match status" value="1"/>
</dbReference>
<evidence type="ECO:0000256" key="3">
    <source>
        <dbReference type="ARBA" id="ARBA00022694"/>
    </source>
</evidence>
<feature type="domain" description="Poly A polymerase head" evidence="10">
    <location>
        <begin position="23"/>
        <end position="143"/>
    </location>
</feature>
<dbReference type="SUPFAM" id="SSF81891">
    <property type="entry name" value="Poly A polymerase C-terminal region-like"/>
    <property type="match status" value="1"/>
</dbReference>
<reference evidence="13 14" key="1">
    <citation type="submission" date="2016-10" db="EMBL/GenBank/DDBJ databases">
        <authorList>
            <person name="de Groot N.N."/>
        </authorList>
    </citation>
    <scope>NUCLEOTIDE SEQUENCE [LARGE SCALE GENOMIC DNA]</scope>
    <source>
        <strain evidence="13 14">DSM 1283</strain>
    </source>
</reference>
<dbReference type="GO" id="GO:0016779">
    <property type="term" value="F:nucleotidyltransferase activity"/>
    <property type="evidence" value="ECO:0007669"/>
    <property type="project" value="UniProtKB-KW"/>
</dbReference>
<dbReference type="Pfam" id="PF01743">
    <property type="entry name" value="PolyA_pol"/>
    <property type="match status" value="1"/>
</dbReference>
<sequence length="473" mass="54491">MKIQLPQKVDYIINQLMKHGFEAYAVGGCVRDSILGKEPEDWDITTSAKPEEVKKIFYRTIDTGILHGTVTVMLEKEGYEVTTYRIDGEYEDNRHPKAVEFTANLAEDLRRRDFTINAMAYNGKGGMVDIFGGLKDIEDGIIRCVGSARDRFDEDALRILRAIRFSAQLGFEIEKETLEAIKEKKEHLKNISAERIRVELNKLLLSDHPEKLFIAYETGITKVILPEFDIMMATGQYNHHHIYSVGVHTVKGIEAVGKTKDKSSAMEQWKELRLPRQFHEFQSKDKLILKWTLLLHDVEKPSCKFRGKDGEDHFYGHQEKGAQTAKNVLRRLKFDNETLDKVVRLVQWHDYDFSLTPAGMRKAINKIGEDIMELLFEVKRADVLAQNPDTWEDKLTSITKAETLFYEIHEKKECINLKMLAINGQDLISLGLQPGKKIGDILNKLLDCVLEKPEYNERKTLIDIAQKYLKDEC</sequence>
<dbReference type="Proteomes" id="UP000198806">
    <property type="component" value="Unassembled WGS sequence"/>
</dbReference>
<proteinExistence type="inferred from homology"/>
<evidence type="ECO:0000313" key="13">
    <source>
        <dbReference type="EMBL" id="SFO40665.1"/>
    </source>
</evidence>
<dbReference type="Gene3D" id="3.30.460.10">
    <property type="entry name" value="Beta Polymerase, domain 2"/>
    <property type="match status" value="1"/>
</dbReference>
<keyword evidence="4" id="KW-0548">Nucleotidyltransferase</keyword>
<keyword evidence="14" id="KW-1185">Reference proteome</keyword>
<gene>
    <name evidence="13" type="ORF">SAMN04489757_12341</name>
</gene>
<dbReference type="CDD" id="cd05398">
    <property type="entry name" value="NT_ClassII-CCAase"/>
    <property type="match status" value="1"/>
</dbReference>
<dbReference type="RefSeq" id="WP_091687334.1">
    <property type="nucleotide sequence ID" value="NZ_BAABFM010000007.1"/>
</dbReference>
<keyword evidence="6" id="KW-0547">Nucleotide-binding</keyword>
<dbReference type="GO" id="GO:0000166">
    <property type="term" value="F:nucleotide binding"/>
    <property type="evidence" value="ECO:0007669"/>
    <property type="project" value="UniProtKB-KW"/>
</dbReference>
<dbReference type="EMBL" id="FOWD01000023">
    <property type="protein sequence ID" value="SFO40665.1"/>
    <property type="molecule type" value="Genomic_DNA"/>
</dbReference>
<dbReference type="GO" id="GO:0046872">
    <property type="term" value="F:metal ion binding"/>
    <property type="evidence" value="ECO:0007669"/>
    <property type="project" value="UniProtKB-KW"/>
</dbReference>
<keyword evidence="5" id="KW-0479">Metal-binding</keyword>
<dbReference type="OrthoDB" id="9805698at2"/>
<feature type="domain" description="CCA-adding enzyme C-terminal" evidence="12">
    <location>
        <begin position="323"/>
        <end position="464"/>
    </location>
</feature>
<keyword evidence="2 9" id="KW-0808">Transferase</keyword>
<dbReference type="InterPro" id="IPR043519">
    <property type="entry name" value="NT_sf"/>
</dbReference>
<evidence type="ECO:0000256" key="6">
    <source>
        <dbReference type="ARBA" id="ARBA00022741"/>
    </source>
</evidence>
<accession>A0A1I5GXE9</accession>
<dbReference type="InterPro" id="IPR050264">
    <property type="entry name" value="Bact_CCA-adding_enz_type3_sf"/>
</dbReference>
<dbReference type="Pfam" id="PF13735">
    <property type="entry name" value="tRNA_NucTran2_2"/>
    <property type="match status" value="1"/>
</dbReference>
<dbReference type="InterPro" id="IPR032810">
    <property type="entry name" value="CCA-adding_enz_C"/>
</dbReference>